<evidence type="ECO:0000256" key="5">
    <source>
        <dbReference type="ARBA" id="ARBA00022490"/>
    </source>
</evidence>
<dbReference type="InterPro" id="IPR003521">
    <property type="entry name" value="ICln"/>
</dbReference>
<dbReference type="STRING" id="1676925.ENSPKIP00000009167"/>
<dbReference type="GO" id="GO:0000387">
    <property type="term" value="P:spliceosomal snRNP assembly"/>
    <property type="evidence" value="ECO:0007669"/>
    <property type="project" value="InterPro"/>
</dbReference>
<dbReference type="GO" id="GO:0005886">
    <property type="term" value="C:plasma membrane"/>
    <property type="evidence" value="ECO:0007669"/>
    <property type="project" value="InterPro"/>
</dbReference>
<organism evidence="10 11">
    <name type="scientific">Paramormyrops kingsleyae</name>
    <dbReference type="NCBI Taxonomy" id="1676925"/>
    <lineage>
        <taxon>Eukaryota</taxon>
        <taxon>Metazoa</taxon>
        <taxon>Chordata</taxon>
        <taxon>Craniata</taxon>
        <taxon>Vertebrata</taxon>
        <taxon>Euteleostomi</taxon>
        <taxon>Actinopterygii</taxon>
        <taxon>Neopterygii</taxon>
        <taxon>Teleostei</taxon>
        <taxon>Osteoglossocephala</taxon>
        <taxon>Osteoglossomorpha</taxon>
        <taxon>Osteoglossiformes</taxon>
        <taxon>Mormyridae</taxon>
        <taxon>Paramormyrops</taxon>
    </lineage>
</organism>
<dbReference type="GO" id="GO:0005829">
    <property type="term" value="C:cytosol"/>
    <property type="evidence" value="ECO:0007669"/>
    <property type="project" value="InterPro"/>
</dbReference>
<dbReference type="Proteomes" id="UP000261540">
    <property type="component" value="Unplaced"/>
</dbReference>
<reference evidence="10" key="2">
    <citation type="submission" date="2025-09" db="UniProtKB">
        <authorList>
            <consortium name="Ensembl"/>
        </authorList>
    </citation>
    <scope>IDENTIFICATION</scope>
</reference>
<sequence>MAIEGRFSACCTSCQVFWRLLEKQTESPRSDLQKMVLLTNVAPPSEGIWHEEPETTVFLDGKGLGSGTLYVTETRLSWFDGSGMGFSLEYPSITLQVITHDLGVHPQEHLYLVVNSGMSDVSKKHSKTEEDDDEEGDGSSDSEHSSCPVSEIRFVPGNKASLKSMFSAMCECQALHPDSEDSDSDFEGDEYDVEEAELGQEHLLDIYEEGMAYLSLEGQDTVESLEEVPEKSPAQQLHVAGVRTESIPTGENKKDLGHPVERGEFADADVGHCTDPDLVIQTRPLQQKGSSKPQGN</sequence>
<dbReference type="InterPro" id="IPR011993">
    <property type="entry name" value="PH-like_dom_sf"/>
</dbReference>
<accession>A0A3B3QR82</accession>
<evidence type="ECO:0000256" key="3">
    <source>
        <dbReference type="ARBA" id="ARBA00007054"/>
    </source>
</evidence>
<dbReference type="GO" id="GO:0005681">
    <property type="term" value="C:spliceosomal complex"/>
    <property type="evidence" value="ECO:0007669"/>
    <property type="project" value="TreeGrafter"/>
</dbReference>
<keyword evidence="5" id="KW-0963">Cytoplasm</keyword>
<evidence type="ECO:0000256" key="8">
    <source>
        <dbReference type="ARBA" id="ARBA00045890"/>
    </source>
</evidence>
<feature type="compositionally biased region" description="Acidic residues" evidence="9">
    <location>
        <begin position="129"/>
        <end position="140"/>
    </location>
</feature>
<gene>
    <name evidence="10" type="primary">CLNS1A</name>
</gene>
<dbReference type="GO" id="GO:0006821">
    <property type="term" value="P:chloride transport"/>
    <property type="evidence" value="ECO:0007669"/>
    <property type="project" value="InterPro"/>
</dbReference>
<dbReference type="PANTHER" id="PTHR21399">
    <property type="entry name" value="CHLORIDE CONDUCTANCE REGULATORY PROTEIN ICLN"/>
    <property type="match status" value="1"/>
</dbReference>
<name>A0A3B3QR82_9TELE</name>
<evidence type="ECO:0000313" key="11">
    <source>
        <dbReference type="Proteomes" id="UP000261540"/>
    </source>
</evidence>
<dbReference type="Ensembl" id="ENSPKIT00000033267.1">
    <property type="protein sequence ID" value="ENSPKIP00000009167.1"/>
    <property type="gene ID" value="ENSPKIG00000024371.1"/>
</dbReference>
<dbReference type="InterPro" id="IPR039924">
    <property type="entry name" value="ICln/Lot5/Saf5"/>
</dbReference>
<feature type="region of interest" description="Disordered" evidence="9">
    <location>
        <begin position="121"/>
        <end position="150"/>
    </location>
</feature>
<dbReference type="PANTHER" id="PTHR21399:SF0">
    <property type="entry name" value="METHYLOSOME SUBUNIT PICLN"/>
    <property type="match status" value="1"/>
</dbReference>
<comment type="similarity">
    <text evidence="3">Belongs to the pICln (TC 1.A.47) family.</text>
</comment>
<evidence type="ECO:0000256" key="7">
    <source>
        <dbReference type="ARBA" id="ARBA00033090"/>
    </source>
</evidence>
<dbReference type="OrthoDB" id="19714at2759"/>
<dbReference type="Gene3D" id="2.30.29.30">
    <property type="entry name" value="Pleckstrin-homology domain (PH domain)/Phosphotyrosine-binding domain (PTB)"/>
    <property type="match status" value="1"/>
</dbReference>
<dbReference type="AlphaFoldDB" id="A0A3B3QR82"/>
<dbReference type="Pfam" id="PF03517">
    <property type="entry name" value="Voldacs"/>
    <property type="match status" value="1"/>
</dbReference>
<feature type="compositionally biased region" description="Polar residues" evidence="9">
    <location>
        <begin position="283"/>
        <end position="296"/>
    </location>
</feature>
<proteinExistence type="inferred from homology"/>
<evidence type="ECO:0000313" key="10">
    <source>
        <dbReference type="Ensembl" id="ENSPKIP00000009167.1"/>
    </source>
</evidence>
<dbReference type="GeneTree" id="ENSGT00390000010063"/>
<protein>
    <recommendedName>
        <fullName evidence="4">Methylosome subunit pICln</fullName>
    </recommendedName>
    <alternativeName>
        <fullName evidence="7">Chloride conductance regulatory protein ICln</fullName>
    </alternativeName>
</protein>
<evidence type="ECO:0000256" key="4">
    <source>
        <dbReference type="ARBA" id="ARBA00015653"/>
    </source>
</evidence>
<dbReference type="GO" id="GO:0045292">
    <property type="term" value="P:mRNA cis splicing, via spliceosome"/>
    <property type="evidence" value="ECO:0007669"/>
    <property type="project" value="TreeGrafter"/>
</dbReference>
<keyword evidence="11" id="KW-1185">Reference proteome</keyword>
<keyword evidence="6" id="KW-0539">Nucleus</keyword>
<evidence type="ECO:0000256" key="2">
    <source>
        <dbReference type="ARBA" id="ARBA00004496"/>
    </source>
</evidence>
<dbReference type="PRINTS" id="PR01348">
    <property type="entry name" value="ICLNCHANNEL"/>
</dbReference>
<reference evidence="10" key="1">
    <citation type="submission" date="2025-08" db="UniProtKB">
        <authorList>
            <consortium name="Ensembl"/>
        </authorList>
    </citation>
    <scope>IDENTIFICATION</scope>
</reference>
<evidence type="ECO:0000256" key="6">
    <source>
        <dbReference type="ARBA" id="ARBA00023242"/>
    </source>
</evidence>
<evidence type="ECO:0000256" key="1">
    <source>
        <dbReference type="ARBA" id="ARBA00004123"/>
    </source>
</evidence>
<evidence type="ECO:0000256" key="9">
    <source>
        <dbReference type="SAM" id="MobiDB-lite"/>
    </source>
</evidence>
<dbReference type="GO" id="GO:0034715">
    <property type="term" value="C:pICln-Sm protein complex"/>
    <property type="evidence" value="ECO:0007669"/>
    <property type="project" value="InterPro"/>
</dbReference>
<feature type="compositionally biased region" description="Basic and acidic residues" evidence="9">
    <location>
        <begin position="251"/>
        <end position="275"/>
    </location>
</feature>
<comment type="function">
    <text evidence="8">Involved in both the assembly of spliceosomal snRNPs and the methylation of Sm proteins. Chaperone that regulates the assembly of spliceosomal U1, U2, U4 and U5 small nuclear ribonucleoproteins (snRNPs), the building blocks of the spliceosome, and thereby plays an important role in the splicing of cellular pre-mRNAs. Most spliceosomal snRNPs contain a common set of Sm proteins SNRPB, SNRPD1, SNRPD2, SNRPD3, SNRPE, SNRPF and SNRPG that assemble in a heptameric protein ring on the Sm site of the small nuclear RNA to form the core snRNP (Sm core). In the cytosol, the Sm proteins SNRPD1, SNRPD2, SNRPE, SNRPF and SNRPG are trapped in an inactive 6S pICln-Sm complex by the chaperone CLNS1A that controls the assembly of the core snRNP. Dissociation by the SMN complex of CLNS1A from the trapped Sm proteins and their transfer to an SMN-Sm complex triggers the assembly of core snRNPs and their transport to the nucleus.</text>
</comment>
<feature type="region of interest" description="Disordered" evidence="9">
    <location>
        <begin position="229"/>
        <end position="296"/>
    </location>
</feature>
<dbReference type="GO" id="GO:0034709">
    <property type="term" value="C:methylosome"/>
    <property type="evidence" value="ECO:0007669"/>
    <property type="project" value="InterPro"/>
</dbReference>
<comment type="subcellular location">
    <subcellularLocation>
        <location evidence="2">Cytoplasm</location>
    </subcellularLocation>
    <subcellularLocation>
        <location evidence="1">Nucleus</location>
    </subcellularLocation>
</comment>
<dbReference type="GO" id="GO:0006884">
    <property type="term" value="P:cell volume homeostasis"/>
    <property type="evidence" value="ECO:0007669"/>
    <property type="project" value="InterPro"/>
</dbReference>